<accession>A0A915I693</accession>
<name>A0A915I693_ROMCU</name>
<dbReference type="AlphaFoldDB" id="A0A915I693"/>
<organism evidence="1 2">
    <name type="scientific">Romanomermis culicivorax</name>
    <name type="common">Nematode worm</name>
    <dbReference type="NCBI Taxonomy" id="13658"/>
    <lineage>
        <taxon>Eukaryota</taxon>
        <taxon>Metazoa</taxon>
        <taxon>Ecdysozoa</taxon>
        <taxon>Nematoda</taxon>
        <taxon>Enoplea</taxon>
        <taxon>Dorylaimia</taxon>
        <taxon>Mermithida</taxon>
        <taxon>Mermithoidea</taxon>
        <taxon>Mermithidae</taxon>
        <taxon>Romanomermis</taxon>
    </lineage>
</organism>
<protein>
    <submittedName>
        <fullName evidence="2">Acetylcholine receptor subunit alpha</fullName>
    </submittedName>
</protein>
<keyword evidence="1" id="KW-1185">Reference proteome</keyword>
<proteinExistence type="predicted"/>
<reference evidence="2" key="1">
    <citation type="submission" date="2022-11" db="UniProtKB">
        <authorList>
            <consortium name="WormBaseParasite"/>
        </authorList>
    </citation>
    <scope>IDENTIFICATION</scope>
</reference>
<dbReference type="Proteomes" id="UP000887565">
    <property type="component" value="Unplaced"/>
</dbReference>
<sequence length="65" mass="8043">MPLWYVERDPEDCVKDNWVNDNWVNENWVNDNWPKIVWSHCGIMTYMRSKSTYFFIPMIEQDLEL</sequence>
<evidence type="ECO:0000313" key="1">
    <source>
        <dbReference type="Proteomes" id="UP000887565"/>
    </source>
</evidence>
<dbReference type="WBParaSite" id="nRc.2.0.1.t08889-RA">
    <property type="protein sequence ID" value="nRc.2.0.1.t08889-RA"/>
    <property type="gene ID" value="nRc.2.0.1.g08889"/>
</dbReference>
<evidence type="ECO:0000313" key="2">
    <source>
        <dbReference type="WBParaSite" id="nRc.2.0.1.t08889-RA"/>
    </source>
</evidence>